<protein>
    <recommendedName>
        <fullName evidence="4">Ceramidase</fullName>
    </recommendedName>
</protein>
<proteinExistence type="predicted"/>
<feature type="transmembrane region" description="Helical" evidence="1">
    <location>
        <begin position="55"/>
        <end position="78"/>
    </location>
</feature>
<keyword evidence="1" id="KW-1133">Transmembrane helix</keyword>
<feature type="transmembrane region" description="Helical" evidence="1">
    <location>
        <begin position="85"/>
        <end position="102"/>
    </location>
</feature>
<evidence type="ECO:0000256" key="1">
    <source>
        <dbReference type="SAM" id="Phobius"/>
    </source>
</evidence>
<organism evidence="2 3">
    <name type="scientific">Triparma verrucosa</name>
    <dbReference type="NCBI Taxonomy" id="1606542"/>
    <lineage>
        <taxon>Eukaryota</taxon>
        <taxon>Sar</taxon>
        <taxon>Stramenopiles</taxon>
        <taxon>Ochrophyta</taxon>
        <taxon>Bolidophyceae</taxon>
        <taxon>Parmales</taxon>
        <taxon>Triparmaceae</taxon>
        <taxon>Triparma</taxon>
    </lineage>
</organism>
<evidence type="ECO:0000313" key="3">
    <source>
        <dbReference type="Proteomes" id="UP001165160"/>
    </source>
</evidence>
<dbReference type="EMBL" id="BRXX01000164">
    <property type="protein sequence ID" value="GMH95209.1"/>
    <property type="molecule type" value="Genomic_DNA"/>
</dbReference>
<reference evidence="3" key="1">
    <citation type="journal article" date="2023" name="Commun. Biol.">
        <title>Genome analysis of Parmales, the sister group of diatoms, reveals the evolutionary specialization of diatoms from phago-mixotrophs to photoautotrophs.</title>
        <authorList>
            <person name="Ban H."/>
            <person name="Sato S."/>
            <person name="Yoshikawa S."/>
            <person name="Yamada K."/>
            <person name="Nakamura Y."/>
            <person name="Ichinomiya M."/>
            <person name="Sato N."/>
            <person name="Blanc-Mathieu R."/>
            <person name="Endo H."/>
            <person name="Kuwata A."/>
            <person name="Ogata H."/>
        </authorList>
    </citation>
    <scope>NUCLEOTIDE SEQUENCE [LARGE SCALE GENOMIC DNA]</scope>
    <source>
        <strain evidence="3">NIES 3699</strain>
    </source>
</reference>
<sequence>MTLLRWVPMKVGETSKYFYYVWTFFWYILVPGGLSAFHLIDPTNPLATPLLYKGIPLIVGGCIILTFLRTFLGLTILLPSIKSNFLHAFLCISFAGIAYLFQKPENVDACDPESGRVYKLTHAYWHILIAVASFMHHRFCFFEVAGAGHYAERRSSGRRSEGFQMSRLSKGNAGVHGVTFEERNSLIVEEGGKTVSIRGVEVLL</sequence>
<keyword evidence="3" id="KW-1185">Reference proteome</keyword>
<gene>
    <name evidence="2" type="ORF">TrVE_jg12943</name>
</gene>
<evidence type="ECO:0008006" key="4">
    <source>
        <dbReference type="Google" id="ProtNLM"/>
    </source>
</evidence>
<keyword evidence="1" id="KW-0812">Transmembrane</keyword>
<keyword evidence="1" id="KW-0472">Membrane</keyword>
<comment type="caution">
    <text evidence="2">The sequence shown here is derived from an EMBL/GenBank/DDBJ whole genome shotgun (WGS) entry which is preliminary data.</text>
</comment>
<evidence type="ECO:0000313" key="2">
    <source>
        <dbReference type="EMBL" id="GMH95209.1"/>
    </source>
</evidence>
<name>A0A9W7EWJ2_9STRA</name>
<dbReference type="Proteomes" id="UP001165160">
    <property type="component" value="Unassembled WGS sequence"/>
</dbReference>
<accession>A0A9W7EWJ2</accession>
<feature type="transmembrane region" description="Helical" evidence="1">
    <location>
        <begin position="20"/>
        <end position="40"/>
    </location>
</feature>
<feature type="transmembrane region" description="Helical" evidence="1">
    <location>
        <begin position="122"/>
        <end position="145"/>
    </location>
</feature>
<dbReference type="AlphaFoldDB" id="A0A9W7EWJ2"/>